<dbReference type="EMBL" id="CP091430">
    <property type="protein sequence ID" value="UVI32687.1"/>
    <property type="molecule type" value="Genomic_DNA"/>
</dbReference>
<feature type="domain" description="Dienelactone hydrolase" evidence="2">
    <location>
        <begin position="91"/>
        <end position="196"/>
    </location>
</feature>
<evidence type="ECO:0000256" key="1">
    <source>
        <dbReference type="ARBA" id="ARBA00022729"/>
    </source>
</evidence>
<protein>
    <submittedName>
        <fullName evidence="3">Prolyl oligopeptidase family serine peptidase</fullName>
    </submittedName>
</protein>
<gene>
    <name evidence="3" type="ORF">L1F29_13045</name>
</gene>
<proteinExistence type="predicted"/>
<dbReference type="SUPFAM" id="SSF53474">
    <property type="entry name" value="alpha/beta-Hydrolases"/>
    <property type="match status" value="1"/>
</dbReference>
<name>A0ABY5SFE0_9BACL</name>
<organism evidence="3 4">
    <name type="scientific">Paenibacillus spongiae</name>
    <dbReference type="NCBI Taxonomy" id="2909671"/>
    <lineage>
        <taxon>Bacteria</taxon>
        <taxon>Bacillati</taxon>
        <taxon>Bacillota</taxon>
        <taxon>Bacilli</taxon>
        <taxon>Bacillales</taxon>
        <taxon>Paenibacillaceae</taxon>
        <taxon>Paenibacillus</taxon>
    </lineage>
</organism>
<evidence type="ECO:0000313" key="4">
    <source>
        <dbReference type="Proteomes" id="UP001057877"/>
    </source>
</evidence>
<dbReference type="InterPro" id="IPR050955">
    <property type="entry name" value="Plant_Biomass_Hydrol_Est"/>
</dbReference>
<dbReference type="Pfam" id="PF01738">
    <property type="entry name" value="DLH"/>
    <property type="match status" value="1"/>
</dbReference>
<dbReference type="InterPro" id="IPR029058">
    <property type="entry name" value="AB_hydrolase_fold"/>
</dbReference>
<keyword evidence="1" id="KW-0732">Signal</keyword>
<accession>A0ABY5SFE0</accession>
<keyword evidence="4" id="KW-1185">Reference proteome</keyword>
<evidence type="ECO:0000313" key="3">
    <source>
        <dbReference type="EMBL" id="UVI32687.1"/>
    </source>
</evidence>
<dbReference type="InterPro" id="IPR002925">
    <property type="entry name" value="Dienelactn_hydro"/>
</dbReference>
<dbReference type="PANTHER" id="PTHR43037:SF1">
    <property type="entry name" value="BLL1128 PROTEIN"/>
    <property type="match status" value="1"/>
</dbReference>
<dbReference type="PANTHER" id="PTHR43037">
    <property type="entry name" value="UNNAMED PRODUCT-RELATED"/>
    <property type="match status" value="1"/>
</dbReference>
<sequence>MTQLAQKFEATIAVQVKLDYLLHLPKSYDSAQDKKWPVIVFLHGAGERGSDLELVKIHGIPKIVEQQEDFPFIAVSPQCPLTSYWPVEKQALKALIDDIIQTHQADPDRIYLTGLSMGGYGTWEMASNYPQLFAAVAPICGGGDPGSAHFMKDVPAWVFHGDADSVISVTESEKMVEALKSAGGNVRFTVYPGVDHNSWSETYDNPELYEWFLSHSK</sequence>
<dbReference type="Gene3D" id="3.40.50.1820">
    <property type="entry name" value="alpha/beta hydrolase"/>
    <property type="match status" value="1"/>
</dbReference>
<dbReference type="RefSeq" id="WP_258388736.1">
    <property type="nucleotide sequence ID" value="NZ_CP091430.1"/>
</dbReference>
<evidence type="ECO:0000259" key="2">
    <source>
        <dbReference type="Pfam" id="PF01738"/>
    </source>
</evidence>
<dbReference type="Proteomes" id="UP001057877">
    <property type="component" value="Chromosome"/>
</dbReference>
<reference evidence="3" key="1">
    <citation type="submission" date="2022-01" db="EMBL/GenBank/DDBJ databases">
        <title>Paenibacillus spongiae sp. nov., isolated from marine sponge.</title>
        <authorList>
            <person name="Li Z."/>
            <person name="Zhang M."/>
        </authorList>
    </citation>
    <scope>NUCLEOTIDE SEQUENCE</scope>
    <source>
        <strain evidence="3">PHS-Z3</strain>
    </source>
</reference>